<keyword evidence="1" id="KW-0732">Signal</keyword>
<keyword evidence="3" id="KW-1185">Reference proteome</keyword>
<evidence type="ECO:0000256" key="1">
    <source>
        <dbReference type="SAM" id="SignalP"/>
    </source>
</evidence>
<accession>A0A9P3FM51</accession>
<feature type="signal peptide" evidence="1">
    <location>
        <begin position="1"/>
        <end position="17"/>
    </location>
</feature>
<gene>
    <name evidence="2" type="ORF">CKM354_001252200</name>
</gene>
<evidence type="ECO:0000313" key="3">
    <source>
        <dbReference type="Proteomes" id="UP000825890"/>
    </source>
</evidence>
<name>A0A9P3FM51_9PEZI</name>
<comment type="caution">
    <text evidence="2">The sequence shown here is derived from an EMBL/GenBank/DDBJ whole genome shotgun (WGS) entry which is preliminary data.</text>
</comment>
<proteinExistence type="predicted"/>
<feature type="chain" id="PRO_5040249721" evidence="1">
    <location>
        <begin position="18"/>
        <end position="179"/>
    </location>
</feature>
<dbReference type="OrthoDB" id="5006988at2759"/>
<dbReference type="AlphaFoldDB" id="A0A9P3FM51"/>
<dbReference type="Proteomes" id="UP000825890">
    <property type="component" value="Unassembled WGS sequence"/>
</dbReference>
<dbReference type="RefSeq" id="XP_044663979.1">
    <property type="nucleotide sequence ID" value="XM_044808044.1"/>
</dbReference>
<protein>
    <submittedName>
        <fullName evidence="2">Uncharacterized protein</fullName>
    </submittedName>
</protein>
<reference evidence="2 3" key="1">
    <citation type="submission" date="2021-01" db="EMBL/GenBank/DDBJ databases">
        <title>Cercospora kikuchii MAFF 305040 whole genome shotgun sequence.</title>
        <authorList>
            <person name="Kashiwa T."/>
            <person name="Suzuki T."/>
        </authorList>
    </citation>
    <scope>NUCLEOTIDE SEQUENCE [LARGE SCALE GENOMIC DNA]</scope>
    <source>
        <strain evidence="2 3">MAFF 305040</strain>
    </source>
</reference>
<evidence type="ECO:0000313" key="2">
    <source>
        <dbReference type="EMBL" id="GIZ49492.1"/>
    </source>
</evidence>
<sequence>MLFSVSLLFGALQAINAFTILAGTPDGVYAVSRSPTTGLDQHELVSNNTTDIPTTPNIQSHPLTRLLRRDYKTECYSAKALNAADLDAANADLDRQCGDGKQATFVPKGRNFYAIRGNTVAYFCNFGGDNLCDAGTRRGRSAMITGLCGAYNSGGVISTHSQHAYGYDGASAKFCGTGV</sequence>
<organism evidence="2 3">
    <name type="scientific">Cercospora kikuchii</name>
    <dbReference type="NCBI Taxonomy" id="84275"/>
    <lineage>
        <taxon>Eukaryota</taxon>
        <taxon>Fungi</taxon>
        <taxon>Dikarya</taxon>
        <taxon>Ascomycota</taxon>
        <taxon>Pezizomycotina</taxon>
        <taxon>Dothideomycetes</taxon>
        <taxon>Dothideomycetidae</taxon>
        <taxon>Mycosphaerellales</taxon>
        <taxon>Mycosphaerellaceae</taxon>
        <taxon>Cercospora</taxon>
    </lineage>
</organism>
<dbReference type="EMBL" id="BOLY01000009">
    <property type="protein sequence ID" value="GIZ49492.1"/>
    <property type="molecule type" value="Genomic_DNA"/>
</dbReference>
<dbReference type="GeneID" id="68298097"/>